<feature type="signal peptide" evidence="2">
    <location>
        <begin position="1"/>
        <end position="18"/>
    </location>
</feature>
<dbReference type="EMBL" id="JACJIQ010000022">
    <property type="protein sequence ID" value="MBA9079413.1"/>
    <property type="molecule type" value="Genomic_DNA"/>
</dbReference>
<dbReference type="Proteomes" id="UP000563094">
    <property type="component" value="Unassembled WGS sequence"/>
</dbReference>
<dbReference type="AlphaFoldDB" id="A0A839GNA5"/>
<proteinExistence type="predicted"/>
<sequence length="169" mass="19052">MKKLIILATFSTFLNSCAKPEAANNQAPISISGTDSLASKSPLMKASLPEEEESSDNSQKQEKRDKQVSTAAELQGKWVHESDSLAYLNITGSSWVSGYEGEEETQDNKYTYTLTDKLPQFVDPEVKAEFIVLSNKNDTMYYELNGVSKETLSLTYYPMMKLHVYKRKK</sequence>
<evidence type="ECO:0000256" key="1">
    <source>
        <dbReference type="SAM" id="MobiDB-lite"/>
    </source>
</evidence>
<comment type="caution">
    <text evidence="3">The sequence shown here is derived from an EMBL/GenBank/DDBJ whole genome shotgun (WGS) entry which is preliminary data.</text>
</comment>
<keyword evidence="4" id="KW-1185">Reference proteome</keyword>
<evidence type="ECO:0000256" key="2">
    <source>
        <dbReference type="SAM" id="SignalP"/>
    </source>
</evidence>
<feature type="region of interest" description="Disordered" evidence="1">
    <location>
        <begin position="24"/>
        <end position="73"/>
    </location>
</feature>
<reference evidence="3 4" key="1">
    <citation type="submission" date="2020-08" db="EMBL/GenBank/DDBJ databases">
        <title>Genomic Encyclopedia of Type Strains, Phase IV (KMG-IV): sequencing the most valuable type-strain genomes for metagenomic binning, comparative biology and taxonomic classification.</title>
        <authorList>
            <person name="Goeker M."/>
        </authorList>
    </citation>
    <scope>NUCLEOTIDE SEQUENCE [LARGE SCALE GENOMIC DNA]</scope>
    <source>
        <strain evidence="3 4">DSM 29854</strain>
    </source>
</reference>
<evidence type="ECO:0000313" key="3">
    <source>
        <dbReference type="EMBL" id="MBA9079413.1"/>
    </source>
</evidence>
<organism evidence="3 4">
    <name type="scientific">Rufibacter quisquiliarum</name>
    <dbReference type="NCBI Taxonomy" id="1549639"/>
    <lineage>
        <taxon>Bacteria</taxon>
        <taxon>Pseudomonadati</taxon>
        <taxon>Bacteroidota</taxon>
        <taxon>Cytophagia</taxon>
        <taxon>Cytophagales</taxon>
        <taxon>Hymenobacteraceae</taxon>
        <taxon>Rufibacter</taxon>
    </lineage>
</organism>
<accession>A0A839GNA5</accession>
<protein>
    <recommendedName>
        <fullName evidence="5">Lipocalin-like domain-containing protein</fullName>
    </recommendedName>
</protein>
<feature type="chain" id="PRO_5032294278" description="Lipocalin-like domain-containing protein" evidence="2">
    <location>
        <begin position="19"/>
        <end position="169"/>
    </location>
</feature>
<keyword evidence="2" id="KW-0732">Signal</keyword>
<gene>
    <name evidence="3" type="ORF">FHS90_004149</name>
</gene>
<evidence type="ECO:0008006" key="5">
    <source>
        <dbReference type="Google" id="ProtNLM"/>
    </source>
</evidence>
<dbReference type="RefSeq" id="WP_066833372.1">
    <property type="nucleotide sequence ID" value="NZ_JACJIQ010000022.1"/>
</dbReference>
<evidence type="ECO:0000313" key="4">
    <source>
        <dbReference type="Proteomes" id="UP000563094"/>
    </source>
</evidence>
<feature type="compositionally biased region" description="Polar residues" evidence="1">
    <location>
        <begin position="24"/>
        <end position="39"/>
    </location>
</feature>
<name>A0A839GNA5_9BACT</name>